<organism evidence="2 3">
    <name type="scientific">Weissella halotolerans DSM 20190</name>
    <dbReference type="NCBI Taxonomy" id="1123500"/>
    <lineage>
        <taxon>Bacteria</taxon>
        <taxon>Bacillati</taxon>
        <taxon>Bacillota</taxon>
        <taxon>Bacilli</taxon>
        <taxon>Lactobacillales</taxon>
        <taxon>Lactobacillaceae</taxon>
        <taxon>Weissella</taxon>
    </lineage>
</organism>
<dbReference type="eggNOG" id="ENOG5032RH8">
    <property type="taxonomic scope" value="Bacteria"/>
</dbReference>
<proteinExistence type="predicted"/>
<comment type="caution">
    <text evidence="2">The sequence shown here is derived from an EMBL/GenBank/DDBJ whole genome shotgun (WGS) entry which is preliminary data.</text>
</comment>
<evidence type="ECO:0000256" key="1">
    <source>
        <dbReference type="SAM" id="Phobius"/>
    </source>
</evidence>
<dbReference type="InterPro" id="IPR046503">
    <property type="entry name" value="DUF6681"/>
</dbReference>
<dbReference type="InParanoid" id="A0A0R2G2X5"/>
<feature type="transmembrane region" description="Helical" evidence="1">
    <location>
        <begin position="54"/>
        <end position="75"/>
    </location>
</feature>
<keyword evidence="3" id="KW-1185">Reference proteome</keyword>
<feature type="transmembrane region" description="Helical" evidence="1">
    <location>
        <begin position="25"/>
        <end position="42"/>
    </location>
</feature>
<dbReference type="AlphaFoldDB" id="A0A0R2G2X5"/>
<dbReference type="RefSeq" id="WP_022791901.1">
    <property type="nucleotide sequence ID" value="NZ_ATUU01000004.1"/>
</dbReference>
<keyword evidence="1" id="KW-0472">Membrane</keyword>
<reference evidence="2 3" key="1">
    <citation type="journal article" date="2015" name="Genome Announc.">
        <title>Expanding the biotechnology potential of lactobacilli through comparative genomics of 213 strains and associated genera.</title>
        <authorList>
            <person name="Sun Z."/>
            <person name="Harris H.M."/>
            <person name="McCann A."/>
            <person name="Guo C."/>
            <person name="Argimon S."/>
            <person name="Zhang W."/>
            <person name="Yang X."/>
            <person name="Jeffery I.B."/>
            <person name="Cooney J.C."/>
            <person name="Kagawa T.F."/>
            <person name="Liu W."/>
            <person name="Song Y."/>
            <person name="Salvetti E."/>
            <person name="Wrobel A."/>
            <person name="Rasinkangas P."/>
            <person name="Parkhill J."/>
            <person name="Rea M.C."/>
            <person name="O'Sullivan O."/>
            <person name="Ritari J."/>
            <person name="Douillard F.P."/>
            <person name="Paul Ross R."/>
            <person name="Yang R."/>
            <person name="Briner A.E."/>
            <person name="Felis G.E."/>
            <person name="de Vos W.M."/>
            <person name="Barrangou R."/>
            <person name="Klaenhammer T.R."/>
            <person name="Caufield P.W."/>
            <person name="Cui Y."/>
            <person name="Zhang H."/>
            <person name="O'Toole P.W."/>
        </authorList>
    </citation>
    <scope>NUCLEOTIDE SEQUENCE [LARGE SCALE GENOMIC DNA]</scope>
    <source>
        <strain evidence="2 3">DSM 20190</strain>
    </source>
</reference>
<dbReference type="PATRIC" id="fig|1123500.6.peg.1135"/>
<dbReference type="EMBL" id="JQAX01000004">
    <property type="protein sequence ID" value="KRN31252.1"/>
    <property type="molecule type" value="Genomic_DNA"/>
</dbReference>
<accession>A0A0R2G2X5</accession>
<protein>
    <submittedName>
        <fullName evidence="2">Uncharacterized protein</fullName>
    </submittedName>
</protein>
<evidence type="ECO:0000313" key="3">
    <source>
        <dbReference type="Proteomes" id="UP000051296"/>
    </source>
</evidence>
<dbReference type="Proteomes" id="UP000051296">
    <property type="component" value="Unassembled WGS sequence"/>
</dbReference>
<dbReference type="Pfam" id="PF20386">
    <property type="entry name" value="DUF6681"/>
    <property type="match status" value="1"/>
</dbReference>
<gene>
    <name evidence="2" type="ORF">IV68_GL001135</name>
</gene>
<sequence>MLSLLDLLNHYLGFFNVNSKLKGRIYSVMALAGDAYIFYLATQYMMNKAYLRGGLILLAGLVILYFAVINIVYYFTEKTVKWDISPWLAKYMGNKPEEGSTGAQTVAFVPSNGVYAKGKVLPATVSADADMQAELKSVVEQLQAQHLMQEDYGQLSPEQQLKRLAGTDDVIYANEPGTPLPYYRLEDEHNGLAIYGGLNEMFAKRLGRITRVGLQKTADAQKEYDLYIATAVITGGPGHERGRSGLHTVVHPYTLKVELAYQKRNNNEHSDNK</sequence>
<name>A0A0R2G2X5_9LACO</name>
<keyword evidence="1" id="KW-1133">Transmembrane helix</keyword>
<evidence type="ECO:0000313" key="2">
    <source>
        <dbReference type="EMBL" id="KRN31252.1"/>
    </source>
</evidence>
<dbReference type="OrthoDB" id="2192445at2"/>
<dbReference type="STRING" id="1123500.GCA_000420365_01187"/>
<keyword evidence="1" id="KW-0812">Transmembrane</keyword>